<dbReference type="AlphaFoldDB" id="A0A1M6L7R2"/>
<accession>A0A1M6L7R2</accession>
<name>A0A1M6L7R2_9FIRM</name>
<dbReference type="Proteomes" id="UP000183975">
    <property type="component" value="Unassembled WGS sequence"/>
</dbReference>
<evidence type="ECO:0000313" key="1">
    <source>
        <dbReference type="EMBL" id="SHJ67200.1"/>
    </source>
</evidence>
<reference evidence="1 2" key="1">
    <citation type="submission" date="2016-11" db="EMBL/GenBank/DDBJ databases">
        <authorList>
            <person name="Jaros S."/>
            <person name="Januszkiewicz K."/>
            <person name="Wedrychowicz H."/>
        </authorList>
    </citation>
    <scope>NUCLEOTIDE SEQUENCE [LARGE SCALE GENOMIC DNA]</scope>
    <source>
        <strain evidence="1 2">DSM 14214</strain>
    </source>
</reference>
<dbReference type="RefSeq" id="WP_072848360.1">
    <property type="nucleotide sequence ID" value="NZ_FRAH01000004.1"/>
</dbReference>
<organism evidence="1 2">
    <name type="scientific">Anaerotignum lactatifermentans DSM 14214</name>
    <dbReference type="NCBI Taxonomy" id="1121323"/>
    <lineage>
        <taxon>Bacteria</taxon>
        <taxon>Bacillati</taxon>
        <taxon>Bacillota</taxon>
        <taxon>Clostridia</taxon>
        <taxon>Lachnospirales</taxon>
        <taxon>Anaerotignaceae</taxon>
        <taxon>Anaerotignum</taxon>
    </lineage>
</organism>
<proteinExistence type="predicted"/>
<evidence type="ECO:0000313" key="2">
    <source>
        <dbReference type="Proteomes" id="UP000183975"/>
    </source>
</evidence>
<keyword evidence="2" id="KW-1185">Reference proteome</keyword>
<protein>
    <submittedName>
        <fullName evidence="1">Uncharacterized protein</fullName>
    </submittedName>
</protein>
<dbReference type="OrthoDB" id="2039553at2"/>
<dbReference type="EMBL" id="FRAH01000004">
    <property type="protein sequence ID" value="SHJ67200.1"/>
    <property type="molecule type" value="Genomic_DNA"/>
</dbReference>
<gene>
    <name evidence="1" type="ORF">SAMN02745138_00302</name>
</gene>
<sequence length="169" mass="19176">MRYTLRDGVLFACAASILILSYSLQPTSVIGRDLHTSLSGGEVVSSFDTHSGFQGDGKSCTVITFEDDAFLQRIQQQPNLWKPFPPDETVKTLLYGVYTDEYAIYPCVTGKDSPEEPLIPPMEKGYYLLEDRHSQAKENPDLLERSSYNFTLSVYDADNRTLYYYKLDT</sequence>